<evidence type="ECO:0000256" key="1">
    <source>
        <dbReference type="SAM" id="MobiDB-lite"/>
    </source>
</evidence>
<comment type="caution">
    <text evidence="2">The sequence shown here is derived from an EMBL/GenBank/DDBJ whole genome shotgun (WGS) entry which is preliminary data.</text>
</comment>
<dbReference type="EMBL" id="CAUYUJ010016745">
    <property type="protein sequence ID" value="CAK0868425.1"/>
    <property type="molecule type" value="Genomic_DNA"/>
</dbReference>
<organism evidence="2 3">
    <name type="scientific">Prorocentrum cordatum</name>
    <dbReference type="NCBI Taxonomy" id="2364126"/>
    <lineage>
        <taxon>Eukaryota</taxon>
        <taxon>Sar</taxon>
        <taxon>Alveolata</taxon>
        <taxon>Dinophyceae</taxon>
        <taxon>Prorocentrales</taxon>
        <taxon>Prorocentraceae</taxon>
        <taxon>Prorocentrum</taxon>
    </lineage>
</organism>
<sequence length="203" mass="22029">EKRVVGGLTGAVGKLTPSRLNYGMVKAEPAEEAQAAQPQESFPAAPALASSRPLPCTPQEKLIQVRDYSKAHGLDLDQVCLKALSRLAFYKAKDLIDDVLLGGKNRTGVTNPSRYLTIGCQRLTTGLGVEQGLAMRGLAVSLGVVLNNDALDELACIPRKDSYAIIRELAKDVEARKDPMQFIMSEVMKCRAQLDARPWPPRG</sequence>
<feature type="compositionally biased region" description="Low complexity" evidence="1">
    <location>
        <begin position="32"/>
        <end position="51"/>
    </location>
</feature>
<evidence type="ECO:0000313" key="3">
    <source>
        <dbReference type="Proteomes" id="UP001189429"/>
    </source>
</evidence>
<gene>
    <name evidence="2" type="ORF">PCOR1329_LOCUS55085</name>
</gene>
<keyword evidence="3" id="KW-1185">Reference proteome</keyword>
<feature type="non-terminal residue" evidence="2">
    <location>
        <position position="1"/>
    </location>
</feature>
<dbReference type="Proteomes" id="UP001189429">
    <property type="component" value="Unassembled WGS sequence"/>
</dbReference>
<reference evidence="2" key="1">
    <citation type="submission" date="2023-10" db="EMBL/GenBank/DDBJ databases">
        <authorList>
            <person name="Chen Y."/>
            <person name="Shah S."/>
            <person name="Dougan E. K."/>
            <person name="Thang M."/>
            <person name="Chan C."/>
        </authorList>
    </citation>
    <scope>NUCLEOTIDE SEQUENCE [LARGE SCALE GENOMIC DNA]</scope>
</reference>
<accession>A0ABN9V913</accession>
<protein>
    <submittedName>
        <fullName evidence="2">Uncharacterized protein</fullName>
    </submittedName>
</protein>
<feature type="region of interest" description="Disordered" evidence="1">
    <location>
        <begin position="30"/>
        <end position="51"/>
    </location>
</feature>
<evidence type="ECO:0000313" key="2">
    <source>
        <dbReference type="EMBL" id="CAK0868425.1"/>
    </source>
</evidence>
<name>A0ABN9V913_9DINO</name>
<proteinExistence type="predicted"/>